<feature type="transmembrane region" description="Helical" evidence="7">
    <location>
        <begin position="141"/>
        <end position="163"/>
    </location>
</feature>
<proteinExistence type="inferred from homology"/>
<name>A0AAN9UNL4_9PEZI</name>
<comment type="subcellular location">
    <subcellularLocation>
        <location evidence="1">Membrane</location>
        <topology evidence="1">Multi-pass membrane protein</topology>
    </subcellularLocation>
</comment>
<organism evidence="9 10">
    <name type="scientific">Diatrype stigma</name>
    <dbReference type="NCBI Taxonomy" id="117547"/>
    <lineage>
        <taxon>Eukaryota</taxon>
        <taxon>Fungi</taxon>
        <taxon>Dikarya</taxon>
        <taxon>Ascomycota</taxon>
        <taxon>Pezizomycotina</taxon>
        <taxon>Sordariomycetes</taxon>
        <taxon>Xylariomycetidae</taxon>
        <taxon>Xylariales</taxon>
        <taxon>Diatrypaceae</taxon>
        <taxon>Diatrype</taxon>
    </lineage>
</organism>
<dbReference type="InterPro" id="IPR052337">
    <property type="entry name" value="SAT4-like"/>
</dbReference>
<dbReference type="PANTHER" id="PTHR33048:SF160">
    <property type="entry name" value="SAT4 FAMILY MEMBRANE PROTEIN"/>
    <property type="match status" value="1"/>
</dbReference>
<evidence type="ECO:0000313" key="9">
    <source>
        <dbReference type="EMBL" id="KAK7750226.1"/>
    </source>
</evidence>
<dbReference type="GO" id="GO:0016020">
    <property type="term" value="C:membrane"/>
    <property type="evidence" value="ECO:0007669"/>
    <property type="project" value="UniProtKB-SubCell"/>
</dbReference>
<comment type="caution">
    <text evidence="9">The sequence shown here is derived from an EMBL/GenBank/DDBJ whole genome shotgun (WGS) entry which is preliminary data.</text>
</comment>
<dbReference type="EMBL" id="JAKJXP020000068">
    <property type="protein sequence ID" value="KAK7750226.1"/>
    <property type="molecule type" value="Genomic_DNA"/>
</dbReference>
<dbReference type="AlphaFoldDB" id="A0AAN9UNL4"/>
<feature type="compositionally biased region" description="Basic and acidic residues" evidence="6">
    <location>
        <begin position="278"/>
        <end position="296"/>
    </location>
</feature>
<evidence type="ECO:0000256" key="2">
    <source>
        <dbReference type="ARBA" id="ARBA00022692"/>
    </source>
</evidence>
<feature type="domain" description="Rhodopsin" evidence="8">
    <location>
        <begin position="2"/>
        <end position="170"/>
    </location>
</feature>
<evidence type="ECO:0000256" key="3">
    <source>
        <dbReference type="ARBA" id="ARBA00022989"/>
    </source>
</evidence>
<evidence type="ECO:0000256" key="7">
    <source>
        <dbReference type="SAM" id="Phobius"/>
    </source>
</evidence>
<sequence>MMALKVSILLDWTRIFAPRGTGNATFRWISYSMLGVNVVYYTVAILVSSFSCFPHEKIWNRLIPGSCIDSKIVLICSASINVVSDLLILLLPQKIIWNLRISVKKRIGISFFFTTGINACICAVIRLTLAVQYNESSDSSYYLAGLSLWCLAEMTCAFVVFSAPASPKVFTKSGIKSGFTDILTSCSTMLTKTSRLSHSRRGSSSWPGAHHVAPAPQYHRADEDGTPLQPLPPARIVSAQRPDDEHSHARNLSQVGILRTTEIDMSVHSESQQPTFKEQLDRAAHEARHPEAKDEGAQSSLAEKVTGYIPAAAKILGTGKTEAEQDNKKKTPPQDVPPSRPQHDEHIEEFVRDQHRSKVPEPEG</sequence>
<feature type="compositionally biased region" description="Basic and acidic residues" evidence="6">
    <location>
        <begin position="341"/>
        <end position="364"/>
    </location>
</feature>
<keyword evidence="10" id="KW-1185">Reference proteome</keyword>
<feature type="transmembrane region" description="Helical" evidence="7">
    <location>
        <begin position="111"/>
        <end position="129"/>
    </location>
</feature>
<keyword evidence="3 7" id="KW-1133">Transmembrane helix</keyword>
<evidence type="ECO:0000256" key="4">
    <source>
        <dbReference type="ARBA" id="ARBA00023136"/>
    </source>
</evidence>
<evidence type="ECO:0000259" key="8">
    <source>
        <dbReference type="Pfam" id="PF20684"/>
    </source>
</evidence>
<evidence type="ECO:0000313" key="10">
    <source>
        <dbReference type="Proteomes" id="UP001320420"/>
    </source>
</evidence>
<accession>A0AAN9UNL4</accession>
<reference evidence="9 10" key="1">
    <citation type="submission" date="2024-02" db="EMBL/GenBank/DDBJ databases">
        <title>De novo assembly and annotation of 12 fungi associated with fruit tree decline syndrome in Ontario, Canada.</title>
        <authorList>
            <person name="Sulman M."/>
            <person name="Ellouze W."/>
            <person name="Ilyukhin E."/>
        </authorList>
    </citation>
    <scope>NUCLEOTIDE SEQUENCE [LARGE SCALE GENOMIC DNA]</scope>
    <source>
        <strain evidence="9 10">M11/M66-122</strain>
    </source>
</reference>
<evidence type="ECO:0000256" key="5">
    <source>
        <dbReference type="ARBA" id="ARBA00038359"/>
    </source>
</evidence>
<feature type="region of interest" description="Disordered" evidence="6">
    <location>
        <begin position="194"/>
        <end position="302"/>
    </location>
</feature>
<protein>
    <recommendedName>
        <fullName evidence="8">Rhodopsin domain-containing protein</fullName>
    </recommendedName>
</protein>
<evidence type="ECO:0000256" key="1">
    <source>
        <dbReference type="ARBA" id="ARBA00004141"/>
    </source>
</evidence>
<feature type="transmembrane region" description="Helical" evidence="7">
    <location>
        <begin position="28"/>
        <end position="51"/>
    </location>
</feature>
<evidence type="ECO:0000256" key="6">
    <source>
        <dbReference type="SAM" id="MobiDB-lite"/>
    </source>
</evidence>
<dbReference type="Pfam" id="PF20684">
    <property type="entry name" value="Fung_rhodopsin"/>
    <property type="match status" value="1"/>
</dbReference>
<keyword evidence="2 7" id="KW-0812">Transmembrane</keyword>
<gene>
    <name evidence="9" type="ORF">SLS62_007856</name>
</gene>
<feature type="region of interest" description="Disordered" evidence="6">
    <location>
        <begin position="316"/>
        <end position="364"/>
    </location>
</feature>
<dbReference type="Proteomes" id="UP001320420">
    <property type="component" value="Unassembled WGS sequence"/>
</dbReference>
<comment type="similarity">
    <text evidence="5">Belongs to the SAT4 family.</text>
</comment>
<dbReference type="PANTHER" id="PTHR33048">
    <property type="entry name" value="PTH11-LIKE INTEGRAL MEMBRANE PROTEIN (AFU_ORTHOLOGUE AFUA_5G11245)"/>
    <property type="match status" value="1"/>
</dbReference>
<keyword evidence="4 7" id="KW-0472">Membrane</keyword>
<dbReference type="InterPro" id="IPR049326">
    <property type="entry name" value="Rhodopsin_dom_fungi"/>
</dbReference>